<proteinExistence type="predicted"/>
<dbReference type="RefSeq" id="WP_253578175.1">
    <property type="nucleotide sequence ID" value="NZ_JAMFTQ010000008.1"/>
</dbReference>
<dbReference type="Proteomes" id="UP001204000">
    <property type="component" value="Unassembled WGS sequence"/>
</dbReference>
<evidence type="ECO:0000313" key="2">
    <source>
        <dbReference type="Proteomes" id="UP001204000"/>
    </source>
</evidence>
<comment type="caution">
    <text evidence="1">The sequence shown here is derived from an EMBL/GenBank/DDBJ whole genome shotgun (WGS) entry which is preliminary data.</text>
</comment>
<protein>
    <submittedName>
        <fullName evidence="1">Uncharacterized protein</fullName>
    </submittedName>
</protein>
<accession>A0ABT1G214</accession>
<evidence type="ECO:0000313" key="1">
    <source>
        <dbReference type="EMBL" id="MCP1388066.1"/>
    </source>
</evidence>
<name>A0ABT1G214_9CORY</name>
<reference evidence="1" key="1">
    <citation type="submission" date="2022-05" db="EMBL/GenBank/DDBJ databases">
        <title>Corynebacterium sp. TA-R-1 sp. nov., isolated from human feces.</title>
        <authorList>
            <person name="Shamsuzzaman M."/>
            <person name="Dahal R.H."/>
        </authorList>
    </citation>
    <scope>NUCLEOTIDE SEQUENCE</scope>
    <source>
        <strain evidence="1">TA-R-1</strain>
    </source>
</reference>
<organism evidence="1 2">
    <name type="scientific">Corynebacterium stercoris</name>
    <dbReference type="NCBI Taxonomy" id="2943490"/>
    <lineage>
        <taxon>Bacteria</taxon>
        <taxon>Bacillati</taxon>
        <taxon>Actinomycetota</taxon>
        <taxon>Actinomycetes</taxon>
        <taxon>Mycobacteriales</taxon>
        <taxon>Corynebacteriaceae</taxon>
        <taxon>Corynebacterium</taxon>
    </lineage>
</organism>
<keyword evidence="2" id="KW-1185">Reference proteome</keyword>
<sequence length="50" mass="6002">MRTETLHRKTQTTNPKYATTLTSHLQPGTAMLHQPARYRHKQRRPFIRPF</sequence>
<gene>
    <name evidence="1" type="ORF">M5J20_07655</name>
</gene>
<dbReference type="EMBL" id="JAMFTQ010000008">
    <property type="protein sequence ID" value="MCP1388066.1"/>
    <property type="molecule type" value="Genomic_DNA"/>
</dbReference>